<keyword evidence="3" id="KW-1185">Reference proteome</keyword>
<dbReference type="InterPro" id="IPR029055">
    <property type="entry name" value="Ntn_hydrolases_N"/>
</dbReference>
<keyword evidence="1" id="KW-0732">Signal</keyword>
<proteinExistence type="predicted"/>
<dbReference type="PANTHER" id="PTHR39328">
    <property type="entry name" value="BLL2871 PROTEIN"/>
    <property type="match status" value="1"/>
</dbReference>
<reference evidence="2 3" key="1">
    <citation type="submission" date="2019-09" db="EMBL/GenBank/DDBJ databases">
        <title>Genome Sequence of Larkinella sp MA1.</title>
        <authorList>
            <person name="Srinivasan S."/>
        </authorList>
    </citation>
    <scope>NUCLEOTIDE SEQUENCE [LARGE SCALE GENOMIC DNA]</scope>
    <source>
        <strain evidence="2 3">MA1</strain>
    </source>
</reference>
<dbReference type="Gene3D" id="3.60.20.10">
    <property type="entry name" value="Glutamine Phosphoribosylpyrophosphate, subunit 1, domain 1"/>
    <property type="match status" value="1"/>
</dbReference>
<dbReference type="Proteomes" id="UP000326344">
    <property type="component" value="Unassembled WGS sequence"/>
</dbReference>
<comment type="caution">
    <text evidence="2">The sequence shown here is derived from an EMBL/GenBank/DDBJ whole genome shotgun (WGS) entry which is preliminary data.</text>
</comment>
<evidence type="ECO:0000256" key="1">
    <source>
        <dbReference type="SAM" id="SignalP"/>
    </source>
</evidence>
<dbReference type="InterPro" id="IPR010430">
    <property type="entry name" value="DUF1028"/>
</dbReference>
<feature type="signal peptide" evidence="1">
    <location>
        <begin position="1"/>
        <end position="19"/>
    </location>
</feature>
<dbReference type="PANTHER" id="PTHR39328:SF1">
    <property type="entry name" value="BLL2871 PROTEIN"/>
    <property type="match status" value="1"/>
</dbReference>
<dbReference type="Pfam" id="PF06267">
    <property type="entry name" value="DUF1028"/>
    <property type="match status" value="1"/>
</dbReference>
<name>A0A5N1JKX0_9BACT</name>
<evidence type="ECO:0000313" key="2">
    <source>
        <dbReference type="EMBL" id="KAA9357120.1"/>
    </source>
</evidence>
<dbReference type="AlphaFoldDB" id="A0A5N1JKX0"/>
<dbReference type="SUPFAM" id="SSF56235">
    <property type="entry name" value="N-terminal nucleophile aminohydrolases (Ntn hydrolases)"/>
    <property type="match status" value="1"/>
</dbReference>
<organism evidence="2 3">
    <name type="scientific">Larkinella humicola</name>
    <dbReference type="NCBI Taxonomy" id="2607654"/>
    <lineage>
        <taxon>Bacteria</taxon>
        <taxon>Pseudomonadati</taxon>
        <taxon>Bacteroidota</taxon>
        <taxon>Cytophagia</taxon>
        <taxon>Cytophagales</taxon>
        <taxon>Spirosomataceae</taxon>
        <taxon>Larkinella</taxon>
    </lineage>
</organism>
<dbReference type="RefSeq" id="WP_150875197.1">
    <property type="nucleotide sequence ID" value="NZ_VTWS01000001.1"/>
</dbReference>
<protein>
    <submittedName>
        <fullName evidence="2">DUF1028 domain-containing protein</fullName>
    </submittedName>
</protein>
<sequence length="236" mass="25826">MKFTGTFLILLFVSFSSFATWSIILVDTKTGEIGIAGASCSYNCYGIGRIIPGKGAVIVQAMSNNDARKKGLEMLEANASPDQIIKALRDPEFDPEEQQYAVVSLNYLNDSKTYTGTATHTYHGSLISRGVSVQGNTLTNKDELKIILETVLKGQKAGLRIDDILMLALEAGSIAGGDKRCGEQRATSAFMMVARPTDKPSKLYMELQFFGQKRGGTNAVTLLKGKYEKWKTNHPR</sequence>
<evidence type="ECO:0000313" key="3">
    <source>
        <dbReference type="Proteomes" id="UP000326344"/>
    </source>
</evidence>
<accession>A0A5N1JKX0</accession>
<gene>
    <name evidence="2" type="ORF">F0P93_05135</name>
</gene>
<feature type="chain" id="PRO_5024799487" evidence="1">
    <location>
        <begin position="20"/>
        <end position="236"/>
    </location>
</feature>
<dbReference type="EMBL" id="VTWS01000001">
    <property type="protein sequence ID" value="KAA9357120.1"/>
    <property type="molecule type" value="Genomic_DNA"/>
</dbReference>